<sequence>MTAFILPDPLSSPSYSVADTLALTPLSMISPLSLSSPITYNDSCSSSDVDDIENLVDLMESLPTEIVDQIWSYVLLNPIRSCQLSTMCSCRPAYNHIIKEIYQHVDLTSSNAQSYFYGLGTSFSGVSSPEENWPVSGPGIIPLDLIGLSYDPSKEVSSFIRKFTLCNLVESLTISDPTAFKILLKAAGECWKYGMDTWRNRVLFDQIDSISLKSSIFTELDNEPLLWRNLLKEIWNVIKGDCVQLHFPEEPLKEETYTMAIKALGSPSSLGQKNRLLDEVVIYTPQLDGIDLNEIGCSKVIIHLIGYNNWIGCGEKVHQHPDCWSQEAQLRRFIRRHWLMGIDNTEYIGIPLEVEQVQIHNVALYNRRTCITGRLSQSSLQTLSRGISHIRNDEDEMKSMPTVLYGALEGDEQLAEDVGQKLALYGSM</sequence>
<dbReference type="GeneID" id="87953554"/>
<gene>
    <name evidence="1" type="ORF">IL334_001423</name>
</gene>
<evidence type="ECO:0000313" key="1">
    <source>
        <dbReference type="EMBL" id="WRT64491.1"/>
    </source>
</evidence>
<reference evidence="1 2" key="1">
    <citation type="submission" date="2024-01" db="EMBL/GenBank/DDBJ databases">
        <title>Comparative genomics of Cryptococcus and Kwoniella reveals pathogenesis evolution and contrasting modes of karyotype evolution via chromosome fusion or intercentromeric recombination.</title>
        <authorList>
            <person name="Coelho M.A."/>
            <person name="David-Palma M."/>
            <person name="Shea T."/>
            <person name="Bowers K."/>
            <person name="McGinley-Smith S."/>
            <person name="Mohammad A.W."/>
            <person name="Gnirke A."/>
            <person name="Yurkov A.M."/>
            <person name="Nowrousian M."/>
            <person name="Sun S."/>
            <person name="Cuomo C.A."/>
            <person name="Heitman J."/>
        </authorList>
    </citation>
    <scope>NUCLEOTIDE SEQUENCE [LARGE SCALE GENOMIC DNA]</scope>
    <source>
        <strain evidence="1">CBS 11374</strain>
    </source>
</reference>
<evidence type="ECO:0000313" key="2">
    <source>
        <dbReference type="Proteomes" id="UP001329825"/>
    </source>
</evidence>
<name>A0ABZ1CUY1_9TREE</name>
<protein>
    <recommendedName>
        <fullName evidence="3">F-box domain-containing protein</fullName>
    </recommendedName>
</protein>
<evidence type="ECO:0008006" key="3">
    <source>
        <dbReference type="Google" id="ProtNLM"/>
    </source>
</evidence>
<keyword evidence="2" id="KW-1185">Reference proteome</keyword>
<dbReference type="RefSeq" id="XP_062789231.1">
    <property type="nucleotide sequence ID" value="XM_062933180.1"/>
</dbReference>
<accession>A0ABZ1CUY1</accession>
<dbReference type="EMBL" id="CP141882">
    <property type="protein sequence ID" value="WRT64491.1"/>
    <property type="molecule type" value="Genomic_DNA"/>
</dbReference>
<organism evidence="1 2">
    <name type="scientific">Kwoniella shivajii</name>
    <dbReference type="NCBI Taxonomy" id="564305"/>
    <lineage>
        <taxon>Eukaryota</taxon>
        <taxon>Fungi</taxon>
        <taxon>Dikarya</taxon>
        <taxon>Basidiomycota</taxon>
        <taxon>Agaricomycotina</taxon>
        <taxon>Tremellomycetes</taxon>
        <taxon>Tremellales</taxon>
        <taxon>Cryptococcaceae</taxon>
        <taxon>Kwoniella</taxon>
    </lineage>
</organism>
<dbReference type="Proteomes" id="UP001329825">
    <property type="component" value="Chromosome 2"/>
</dbReference>
<proteinExistence type="predicted"/>